<keyword evidence="3" id="KW-1133">Transmembrane helix</keyword>
<dbReference type="Proteomes" id="UP000502248">
    <property type="component" value="Chromosome"/>
</dbReference>
<dbReference type="Pfam" id="PF08545">
    <property type="entry name" value="ACP_syn_III"/>
    <property type="match status" value="1"/>
</dbReference>
<protein>
    <submittedName>
        <fullName evidence="6">Beta-ketoacyl-ACP synthase III</fullName>
    </submittedName>
</protein>
<dbReference type="PANTHER" id="PTHR34069:SF2">
    <property type="entry name" value="BETA-KETOACYL-[ACYL-CARRIER-PROTEIN] SYNTHASE III"/>
    <property type="match status" value="1"/>
</dbReference>
<keyword evidence="3" id="KW-0472">Membrane</keyword>
<dbReference type="KEGG" id="cheb:HH215_07325"/>
<gene>
    <name evidence="6" type="ORF">HH215_07325</name>
</gene>
<dbReference type="InterPro" id="IPR016039">
    <property type="entry name" value="Thiolase-like"/>
</dbReference>
<dbReference type="InterPro" id="IPR013751">
    <property type="entry name" value="ACP_syn_III_N"/>
</dbReference>
<accession>A0A7Z2ZLF5</accession>
<feature type="domain" description="Beta-ketoacyl-[acyl-carrier-protein] synthase III N-terminal" evidence="5">
    <location>
        <begin position="113"/>
        <end position="191"/>
    </location>
</feature>
<keyword evidence="3" id="KW-0812">Transmembrane</keyword>
<dbReference type="EMBL" id="CP051680">
    <property type="protein sequence ID" value="QJD83002.1"/>
    <property type="molecule type" value="Genomic_DNA"/>
</dbReference>
<feature type="transmembrane region" description="Helical" evidence="3">
    <location>
        <begin position="317"/>
        <end position="333"/>
    </location>
</feature>
<evidence type="ECO:0000256" key="1">
    <source>
        <dbReference type="ARBA" id="ARBA00022679"/>
    </source>
</evidence>
<organism evidence="6 7">
    <name type="scientific">Cohnella herbarum</name>
    <dbReference type="NCBI Taxonomy" id="2728023"/>
    <lineage>
        <taxon>Bacteria</taxon>
        <taxon>Bacillati</taxon>
        <taxon>Bacillota</taxon>
        <taxon>Bacilli</taxon>
        <taxon>Bacillales</taxon>
        <taxon>Paenibacillaceae</taxon>
        <taxon>Cohnella</taxon>
    </lineage>
</organism>
<keyword evidence="7" id="KW-1185">Reference proteome</keyword>
<proteinExistence type="predicted"/>
<dbReference type="GO" id="GO:0006633">
    <property type="term" value="P:fatty acid biosynthetic process"/>
    <property type="evidence" value="ECO:0007669"/>
    <property type="project" value="InterPro"/>
</dbReference>
<dbReference type="Pfam" id="PF08541">
    <property type="entry name" value="ACP_syn_III_C"/>
    <property type="match status" value="1"/>
</dbReference>
<feature type="domain" description="Beta-ketoacyl-[acyl-carrier-protein] synthase III C-terminal" evidence="4">
    <location>
        <begin position="246"/>
        <end position="334"/>
    </location>
</feature>
<dbReference type="RefSeq" id="WP_169279299.1">
    <property type="nucleotide sequence ID" value="NZ_CP051680.1"/>
</dbReference>
<name>A0A7Z2ZLF5_9BACL</name>
<dbReference type="GO" id="GO:0044550">
    <property type="term" value="P:secondary metabolite biosynthetic process"/>
    <property type="evidence" value="ECO:0007669"/>
    <property type="project" value="TreeGrafter"/>
</dbReference>
<evidence type="ECO:0000256" key="2">
    <source>
        <dbReference type="ARBA" id="ARBA00023315"/>
    </source>
</evidence>
<dbReference type="NCBIfam" id="NF005541">
    <property type="entry name" value="PRK07204.1"/>
    <property type="match status" value="1"/>
</dbReference>
<dbReference type="PANTHER" id="PTHR34069">
    <property type="entry name" value="3-OXOACYL-[ACYL-CARRIER-PROTEIN] SYNTHASE 3"/>
    <property type="match status" value="1"/>
</dbReference>
<reference evidence="6 7" key="1">
    <citation type="submission" date="2020-04" db="EMBL/GenBank/DDBJ databases">
        <title>Genome sequencing of novel species.</title>
        <authorList>
            <person name="Heo J."/>
            <person name="Kim S.-J."/>
            <person name="Kim J.-S."/>
            <person name="Hong S.-B."/>
            <person name="Kwon S.-W."/>
        </authorList>
    </citation>
    <scope>NUCLEOTIDE SEQUENCE [LARGE SCALE GENOMIC DNA]</scope>
    <source>
        <strain evidence="6 7">MFER-1</strain>
    </source>
</reference>
<dbReference type="Gene3D" id="3.40.47.10">
    <property type="match status" value="1"/>
</dbReference>
<dbReference type="CDD" id="cd00830">
    <property type="entry name" value="KAS_III"/>
    <property type="match status" value="1"/>
</dbReference>
<evidence type="ECO:0000313" key="7">
    <source>
        <dbReference type="Proteomes" id="UP000502248"/>
    </source>
</evidence>
<dbReference type="InterPro" id="IPR013747">
    <property type="entry name" value="ACP_syn_III_C"/>
</dbReference>
<evidence type="ECO:0000259" key="4">
    <source>
        <dbReference type="Pfam" id="PF08541"/>
    </source>
</evidence>
<dbReference type="AlphaFoldDB" id="A0A7Z2ZLF5"/>
<keyword evidence="2" id="KW-0012">Acyltransferase</keyword>
<evidence type="ECO:0000313" key="6">
    <source>
        <dbReference type="EMBL" id="QJD83002.1"/>
    </source>
</evidence>
<dbReference type="GO" id="GO:0004315">
    <property type="term" value="F:3-oxoacyl-[acyl-carrier-protein] synthase activity"/>
    <property type="evidence" value="ECO:0007669"/>
    <property type="project" value="InterPro"/>
</dbReference>
<dbReference type="SUPFAM" id="SSF53901">
    <property type="entry name" value="Thiolase-like"/>
    <property type="match status" value="1"/>
</dbReference>
<evidence type="ECO:0000256" key="3">
    <source>
        <dbReference type="SAM" id="Phobius"/>
    </source>
</evidence>
<keyword evidence="1" id="KW-0808">Transferase</keyword>
<sequence>MSTNTRKVKIVGTGKYLPGQPISDSEMDERLGVAPGWTRRMTDVSFRHFAGADDTASAMGAKAAFEALKAANLQFSDLDCLVSASGTKEQALPCSAVFIQRAMGMEQSGVPAFDIDSTCLSFLAALDAMSCMIATGRYKYVLIVSSEIASVGMDWRNKESAALFGDGAAAVVIGPSGDGDPSGIIGASLRTFGTGAPYSEIRAGGTKRHPRGPLPAQPEDYLFQMDGPAIFKMASRLLPAFTDELLKAAGTRMSDFKAVIPHQGSAMAVRLMRKKLDISEQQLVYITPDHGNTIAASIPMGLHETIRTSRIGRGDRVLLIGTAAGLTLGGLILDY</sequence>
<evidence type="ECO:0000259" key="5">
    <source>
        <dbReference type="Pfam" id="PF08545"/>
    </source>
</evidence>